<accession>A0A1W1E3S0</accession>
<sequence length="71" mass="8087">MQTLTIEQRDYALMPIDDYNAMLSLAENAQDVADIAQYRKELVSGKEEVIPSEFAERLIFGENPYSMARVS</sequence>
<protein>
    <submittedName>
        <fullName evidence="1">Uncharacterized protein</fullName>
    </submittedName>
</protein>
<name>A0A1W1E3S0_9ZZZZ</name>
<gene>
    <name evidence="1" type="ORF">MNB_SUP05-SYMBIONT-5-1102</name>
</gene>
<dbReference type="AlphaFoldDB" id="A0A1W1E3S0"/>
<organism evidence="1">
    <name type="scientific">hydrothermal vent metagenome</name>
    <dbReference type="NCBI Taxonomy" id="652676"/>
    <lineage>
        <taxon>unclassified sequences</taxon>
        <taxon>metagenomes</taxon>
        <taxon>ecological metagenomes</taxon>
    </lineage>
</organism>
<reference evidence="1" key="1">
    <citation type="submission" date="2016-10" db="EMBL/GenBank/DDBJ databases">
        <authorList>
            <person name="de Groot N.N."/>
        </authorList>
    </citation>
    <scope>NUCLEOTIDE SEQUENCE</scope>
</reference>
<proteinExistence type="predicted"/>
<dbReference type="EMBL" id="FPHZ01000165">
    <property type="protein sequence ID" value="SFV88623.1"/>
    <property type="molecule type" value="Genomic_DNA"/>
</dbReference>
<evidence type="ECO:0000313" key="1">
    <source>
        <dbReference type="EMBL" id="SFV88623.1"/>
    </source>
</evidence>